<dbReference type="InterPro" id="IPR005650">
    <property type="entry name" value="BlaI_family"/>
</dbReference>
<comment type="caution">
    <text evidence="5">The sequence shown here is derived from an EMBL/GenBank/DDBJ whole genome shotgun (WGS) entry which is preliminary data.</text>
</comment>
<dbReference type="InterPro" id="IPR036390">
    <property type="entry name" value="WH_DNA-bd_sf"/>
</dbReference>
<evidence type="ECO:0000256" key="1">
    <source>
        <dbReference type="ARBA" id="ARBA00011046"/>
    </source>
</evidence>
<evidence type="ECO:0000313" key="6">
    <source>
        <dbReference type="Proteomes" id="UP000301309"/>
    </source>
</evidence>
<dbReference type="AlphaFoldDB" id="A0A4D4LBP4"/>
<name>A0A4D4LBP4_STRVO</name>
<comment type="similarity">
    <text evidence="1">Belongs to the BlaI transcriptional regulatory family.</text>
</comment>
<dbReference type="GO" id="GO:0045892">
    <property type="term" value="P:negative regulation of DNA-templated transcription"/>
    <property type="evidence" value="ECO:0007669"/>
    <property type="project" value="InterPro"/>
</dbReference>
<keyword evidence="3" id="KW-0238">DNA-binding</keyword>
<sequence>MLYGGEITVTLGALESAVMRVCWEVQAPVTVRAVLDRLNEGRERPLAYTTVMTVMTRLAEKRLLDRAIQGRGYAYTAAVADEAAIAVREVLRAHGDAAVAHFAAEASLDPQLRDRLRRLLEQSP</sequence>
<organism evidence="5 6">
    <name type="scientific">Streptomyces violaceusniger</name>
    <dbReference type="NCBI Taxonomy" id="68280"/>
    <lineage>
        <taxon>Bacteria</taxon>
        <taxon>Bacillati</taxon>
        <taxon>Actinomycetota</taxon>
        <taxon>Actinomycetes</taxon>
        <taxon>Kitasatosporales</taxon>
        <taxon>Streptomycetaceae</taxon>
        <taxon>Streptomyces</taxon>
        <taxon>Streptomyces violaceusniger group</taxon>
    </lineage>
</organism>
<dbReference type="Proteomes" id="UP000301309">
    <property type="component" value="Unassembled WGS sequence"/>
</dbReference>
<evidence type="ECO:0000256" key="2">
    <source>
        <dbReference type="ARBA" id="ARBA00023015"/>
    </source>
</evidence>
<proteinExistence type="inferred from homology"/>
<keyword evidence="2" id="KW-0805">Transcription regulation</keyword>
<dbReference type="InterPro" id="IPR036388">
    <property type="entry name" value="WH-like_DNA-bd_sf"/>
</dbReference>
<dbReference type="GO" id="GO:0003677">
    <property type="term" value="F:DNA binding"/>
    <property type="evidence" value="ECO:0007669"/>
    <property type="project" value="UniProtKB-KW"/>
</dbReference>
<reference evidence="5 6" key="1">
    <citation type="journal article" date="2020" name="Int. J. Syst. Evol. Microbiol.">
        <title>Reclassification of Streptomyces castelarensis and Streptomyces sporoclivatus as later heterotypic synonyms of Streptomyces antimycoticus.</title>
        <authorList>
            <person name="Komaki H."/>
            <person name="Tamura T."/>
        </authorList>
    </citation>
    <scope>NUCLEOTIDE SEQUENCE [LARGE SCALE GENOMIC DNA]</scope>
    <source>
        <strain evidence="5 6">NBRC 13459</strain>
    </source>
</reference>
<dbReference type="RefSeq" id="WP_162001898.1">
    <property type="nucleotide sequence ID" value="NZ_BAAASO010000034.1"/>
</dbReference>
<dbReference type="EMBL" id="BJHW01000001">
    <property type="protein sequence ID" value="GDY55898.1"/>
    <property type="molecule type" value="Genomic_DNA"/>
</dbReference>
<keyword evidence="6" id="KW-1185">Reference proteome</keyword>
<keyword evidence="4" id="KW-0804">Transcription</keyword>
<dbReference type="SUPFAM" id="SSF46785">
    <property type="entry name" value="Winged helix' DNA-binding domain"/>
    <property type="match status" value="1"/>
</dbReference>
<protein>
    <submittedName>
        <fullName evidence="5">Putative penicillinase repressor</fullName>
    </submittedName>
</protein>
<evidence type="ECO:0000313" key="5">
    <source>
        <dbReference type="EMBL" id="GDY55898.1"/>
    </source>
</evidence>
<gene>
    <name evidence="5" type="ORF">SVIO_065210</name>
</gene>
<evidence type="ECO:0000256" key="3">
    <source>
        <dbReference type="ARBA" id="ARBA00023125"/>
    </source>
</evidence>
<accession>A0A4D4LBP4</accession>
<dbReference type="Pfam" id="PF03965">
    <property type="entry name" value="Penicillinase_R"/>
    <property type="match status" value="1"/>
</dbReference>
<dbReference type="Gene3D" id="1.10.10.10">
    <property type="entry name" value="Winged helix-like DNA-binding domain superfamily/Winged helix DNA-binding domain"/>
    <property type="match status" value="1"/>
</dbReference>
<evidence type="ECO:0000256" key="4">
    <source>
        <dbReference type="ARBA" id="ARBA00023163"/>
    </source>
</evidence>